<evidence type="ECO:0000256" key="1">
    <source>
        <dbReference type="SAM" id="MobiDB-lite"/>
    </source>
</evidence>
<evidence type="ECO:0000313" key="3">
    <source>
        <dbReference type="Proteomes" id="UP000324222"/>
    </source>
</evidence>
<feature type="compositionally biased region" description="Gly residues" evidence="1">
    <location>
        <begin position="67"/>
        <end position="80"/>
    </location>
</feature>
<comment type="caution">
    <text evidence="2">The sequence shown here is derived from an EMBL/GenBank/DDBJ whole genome shotgun (WGS) entry which is preliminary data.</text>
</comment>
<reference evidence="2 3" key="1">
    <citation type="submission" date="2019-05" db="EMBL/GenBank/DDBJ databases">
        <title>Another draft genome of Portunus trituberculatus and its Hox gene families provides insights of decapod evolution.</title>
        <authorList>
            <person name="Jeong J.-H."/>
            <person name="Song I."/>
            <person name="Kim S."/>
            <person name="Choi T."/>
            <person name="Kim D."/>
            <person name="Ryu S."/>
            <person name="Kim W."/>
        </authorList>
    </citation>
    <scope>NUCLEOTIDE SEQUENCE [LARGE SCALE GENOMIC DNA]</scope>
    <source>
        <tissue evidence="2">Muscle</tissue>
    </source>
</reference>
<sequence length="90" mass="9745">MFRANTYPLPCCAPSALQEGRRRVAYFFSLVRPRDVYSAATHSAVTPEDLGRQAGPLEEEKDEERGGGGVGEVVGQVGGNKEGERVESFT</sequence>
<feature type="region of interest" description="Disordered" evidence="1">
    <location>
        <begin position="39"/>
        <end position="90"/>
    </location>
</feature>
<evidence type="ECO:0000313" key="2">
    <source>
        <dbReference type="EMBL" id="MPC86668.1"/>
    </source>
</evidence>
<proteinExistence type="predicted"/>
<protein>
    <submittedName>
        <fullName evidence="2">Uncharacterized protein</fullName>
    </submittedName>
</protein>
<accession>A0A5B7J1B6</accession>
<dbReference type="AlphaFoldDB" id="A0A5B7J1B6"/>
<feature type="compositionally biased region" description="Basic and acidic residues" evidence="1">
    <location>
        <begin position="81"/>
        <end position="90"/>
    </location>
</feature>
<keyword evidence="3" id="KW-1185">Reference proteome</keyword>
<organism evidence="2 3">
    <name type="scientific">Portunus trituberculatus</name>
    <name type="common">Swimming crab</name>
    <name type="synonym">Neptunus trituberculatus</name>
    <dbReference type="NCBI Taxonomy" id="210409"/>
    <lineage>
        <taxon>Eukaryota</taxon>
        <taxon>Metazoa</taxon>
        <taxon>Ecdysozoa</taxon>
        <taxon>Arthropoda</taxon>
        <taxon>Crustacea</taxon>
        <taxon>Multicrustacea</taxon>
        <taxon>Malacostraca</taxon>
        <taxon>Eumalacostraca</taxon>
        <taxon>Eucarida</taxon>
        <taxon>Decapoda</taxon>
        <taxon>Pleocyemata</taxon>
        <taxon>Brachyura</taxon>
        <taxon>Eubrachyura</taxon>
        <taxon>Portunoidea</taxon>
        <taxon>Portunidae</taxon>
        <taxon>Portuninae</taxon>
        <taxon>Portunus</taxon>
    </lineage>
</organism>
<gene>
    <name evidence="2" type="ORF">E2C01_081504</name>
</gene>
<dbReference type="EMBL" id="VSRR010072160">
    <property type="protein sequence ID" value="MPC86668.1"/>
    <property type="molecule type" value="Genomic_DNA"/>
</dbReference>
<dbReference type="Proteomes" id="UP000324222">
    <property type="component" value="Unassembled WGS sequence"/>
</dbReference>
<name>A0A5B7J1B6_PORTR</name>